<protein>
    <submittedName>
        <fullName evidence="4">CBS domain-containing protein</fullName>
    </submittedName>
</protein>
<dbReference type="RefSeq" id="WP_279246658.1">
    <property type="nucleotide sequence ID" value="NZ_SHNN01000004.1"/>
</dbReference>
<organism evidence="4 5">
    <name type="scientific">Candidatus Litorirhabdus singularis</name>
    <dbReference type="NCBI Taxonomy" id="2518993"/>
    <lineage>
        <taxon>Bacteria</taxon>
        <taxon>Pseudomonadati</taxon>
        <taxon>Pseudomonadota</taxon>
        <taxon>Gammaproteobacteria</taxon>
        <taxon>Cellvibrionales</taxon>
        <taxon>Halieaceae</taxon>
        <taxon>Candidatus Litorirhabdus</taxon>
    </lineage>
</organism>
<gene>
    <name evidence="4" type="ORF">EYC98_17325</name>
</gene>
<dbReference type="PANTHER" id="PTHR43080:SF2">
    <property type="entry name" value="CBS DOMAIN-CONTAINING PROTEIN"/>
    <property type="match status" value="1"/>
</dbReference>
<dbReference type="Pfam" id="PF00571">
    <property type="entry name" value="CBS"/>
    <property type="match status" value="2"/>
</dbReference>
<dbReference type="PROSITE" id="PS51371">
    <property type="entry name" value="CBS"/>
    <property type="match status" value="2"/>
</dbReference>
<keyword evidence="1 2" id="KW-0129">CBS domain</keyword>
<dbReference type="Gene3D" id="3.10.580.10">
    <property type="entry name" value="CBS-domain"/>
    <property type="match status" value="1"/>
</dbReference>
<feature type="domain" description="CBS" evidence="3">
    <location>
        <begin position="78"/>
        <end position="133"/>
    </location>
</feature>
<keyword evidence="5" id="KW-1185">Reference proteome</keyword>
<dbReference type="PANTHER" id="PTHR43080">
    <property type="entry name" value="CBS DOMAIN-CONTAINING PROTEIN CBSX3, MITOCHONDRIAL"/>
    <property type="match status" value="1"/>
</dbReference>
<evidence type="ECO:0000259" key="3">
    <source>
        <dbReference type="PROSITE" id="PS51371"/>
    </source>
</evidence>
<feature type="domain" description="CBS" evidence="3">
    <location>
        <begin position="11"/>
        <end position="70"/>
    </location>
</feature>
<sequence>MLRSVQLKDYMTARTVTINAEAEMAEAIKLIIDNKISGLCVVDDSGRLAGILSELDCLRAILSSTYNQDKIGRVRDYMASENLVVANPHEDITDVAQDMLLKNKRRRPVVEDGKLVGQITCRQLLSAVMAFNS</sequence>
<dbReference type="InterPro" id="IPR046342">
    <property type="entry name" value="CBS_dom_sf"/>
</dbReference>
<dbReference type="SMART" id="SM00116">
    <property type="entry name" value="CBS"/>
    <property type="match status" value="2"/>
</dbReference>
<dbReference type="InterPro" id="IPR000644">
    <property type="entry name" value="CBS_dom"/>
</dbReference>
<dbReference type="InterPro" id="IPR044729">
    <property type="entry name" value="CBS_bac"/>
</dbReference>
<evidence type="ECO:0000313" key="4">
    <source>
        <dbReference type="EMBL" id="MCX2982625.1"/>
    </source>
</evidence>
<evidence type="ECO:0000256" key="2">
    <source>
        <dbReference type="PROSITE-ProRule" id="PRU00703"/>
    </source>
</evidence>
<evidence type="ECO:0000313" key="5">
    <source>
        <dbReference type="Proteomes" id="UP001143362"/>
    </source>
</evidence>
<name>A0ABT3TLI5_9GAMM</name>
<dbReference type="EMBL" id="SHNN01000004">
    <property type="protein sequence ID" value="MCX2982625.1"/>
    <property type="molecule type" value="Genomic_DNA"/>
</dbReference>
<dbReference type="CDD" id="cd04629">
    <property type="entry name" value="CBS_pair_bac"/>
    <property type="match status" value="1"/>
</dbReference>
<dbReference type="InterPro" id="IPR051257">
    <property type="entry name" value="Diverse_CBS-Domain"/>
</dbReference>
<dbReference type="Proteomes" id="UP001143362">
    <property type="component" value="Unassembled WGS sequence"/>
</dbReference>
<accession>A0ABT3TLI5</accession>
<evidence type="ECO:0000256" key="1">
    <source>
        <dbReference type="ARBA" id="ARBA00023122"/>
    </source>
</evidence>
<proteinExistence type="predicted"/>
<comment type="caution">
    <text evidence="4">The sequence shown here is derived from an EMBL/GenBank/DDBJ whole genome shotgun (WGS) entry which is preliminary data.</text>
</comment>
<dbReference type="SUPFAM" id="SSF54631">
    <property type="entry name" value="CBS-domain pair"/>
    <property type="match status" value="1"/>
</dbReference>
<reference evidence="4" key="1">
    <citation type="submission" date="2019-02" db="EMBL/GenBank/DDBJ databases">
        <authorList>
            <person name="Li S.-H."/>
        </authorList>
    </citation>
    <scope>NUCLEOTIDE SEQUENCE</scope>
    <source>
        <strain evidence="4">IMCC14734</strain>
    </source>
</reference>